<evidence type="ECO:0000256" key="2">
    <source>
        <dbReference type="ARBA" id="ARBA00023158"/>
    </source>
</evidence>
<dbReference type="InterPro" id="IPR014811">
    <property type="entry name" value="ArgoL1"/>
</dbReference>
<dbReference type="InterPro" id="IPR045246">
    <property type="entry name" value="Piwi_ago-like"/>
</dbReference>
<feature type="domain" description="Piwi" evidence="5">
    <location>
        <begin position="634"/>
        <end position="983"/>
    </location>
</feature>
<feature type="region of interest" description="Disordered" evidence="3">
    <location>
        <begin position="679"/>
        <end position="717"/>
    </location>
</feature>
<comment type="caution">
    <text evidence="6">The sequence shown here is derived from an EMBL/GenBank/DDBJ whole genome shotgun (WGS) entry which is preliminary data.</text>
</comment>
<dbReference type="Gene3D" id="3.30.420.10">
    <property type="entry name" value="Ribonuclease H-like superfamily/Ribonuclease H"/>
    <property type="match status" value="1"/>
</dbReference>
<dbReference type="InterPro" id="IPR032474">
    <property type="entry name" value="Argonaute_N"/>
</dbReference>
<keyword evidence="2" id="KW-0943">RNA-mediated gene silencing</keyword>
<evidence type="ECO:0000313" key="6">
    <source>
        <dbReference type="EMBL" id="KAK3281973.1"/>
    </source>
</evidence>
<evidence type="ECO:0000256" key="1">
    <source>
        <dbReference type="ARBA" id="ARBA00008201"/>
    </source>
</evidence>
<dbReference type="SUPFAM" id="SSF53098">
    <property type="entry name" value="Ribonuclease H-like"/>
    <property type="match status" value="1"/>
</dbReference>
<dbReference type="PANTHER" id="PTHR22891">
    <property type="entry name" value="EUKARYOTIC TRANSLATION INITIATION FACTOR 2C"/>
    <property type="match status" value="1"/>
</dbReference>
<dbReference type="Pfam" id="PF02171">
    <property type="entry name" value="Piwi"/>
    <property type="match status" value="1"/>
</dbReference>
<sequence>MVNGQNVCMYIAREAHSSRGSYICSSCWARESAVQNVLVNEKPHDSRDKMGRRSDKKREKYKPKAEREGHASTSQTSQDDLTHNLEPSAFGPAAVTSPSSPEFAAVGDTVRKCESESGPAEDKLSIFKAIPLPARPGYGKIGQKVQLYVNHFRMESNTSQVALHDVAIVPPLARSGRAKVTAQEADRPLPKRLCRTLLQSLASSEGWKAWAYDGQKALYTPAELKGAGTKEGVTYAVQRPEELREGSPRDAEIFQIKIKFTMFVDLRRNLTAFIKSGGELPQASLQALDTVMRHERALQPDWISAGRNFLNSNTSMTLGCGLEVWLGYTQSVRPAQGGVFLVVDRAAGAFVTAQSAVDLLKATLDQMPGHALTAVQWKAMNRAFKGLKVELTHLPGKRRRKLITGLSRLPASDIRFRDDQHREWTVPEYFQETYGKKLLHQHLPCLAAGTAAKPVYFPVEMCQVLGGQRKGLVTEGSASAAMIKATAQHPDQKWPEIESTLREIILPDQTLNAFQVAICPDMTPLTGRILPPPKLLYKGDRLIDPQRGEWRMESCQLHTACPVQSLRTWMVLDFDVKAEADTAMAKLVAGQLQKAMLEHGIRAEAAVRVDAQLHGEAVEQTLQRVMGQQPAVKLVVCLLPGTGRGGKDNTHARIKQVMDREVGVVTQCLLAKHCRTVEKGGGKGGRKGGGKGGGKGDGRSGGKGDGRGGGKGGGKGGAKIQDPTYLANVILKINAKLGGTNVVLAPQRKGSAGLTLGVPLMEVPTILFGADVTHPAPGSDASSIAAVTGSIDGLCARYAAQLSVQQSRQETIDDLQPMAHKLFLNFLRTTRKKPERVVFFRDGVSEGQFQQILLDELPKLRAACAQLDEEYRPPITFVVVQKRHNTRLFLQDPGQATDRSGNVPPGTVVDTTICHPQEYDFYLQSHAGIQGTTHAVHYHVLADENQFGADALQHMCYSLCYLYCRCTRSVSLVPPVYYAHHSATRGREYEVAEVEKQSDGGSATSKTSSGICGLINTHEAIQGSMYFA</sequence>
<feature type="compositionally biased region" description="Basic and acidic residues" evidence="3">
    <location>
        <begin position="41"/>
        <end position="70"/>
    </location>
</feature>
<dbReference type="SMART" id="SM01163">
    <property type="entry name" value="DUF1785"/>
    <property type="match status" value="1"/>
</dbReference>
<organism evidence="6 7">
    <name type="scientific">Cymbomonas tetramitiformis</name>
    <dbReference type="NCBI Taxonomy" id="36881"/>
    <lineage>
        <taxon>Eukaryota</taxon>
        <taxon>Viridiplantae</taxon>
        <taxon>Chlorophyta</taxon>
        <taxon>Pyramimonadophyceae</taxon>
        <taxon>Pyramimonadales</taxon>
        <taxon>Pyramimonadaceae</taxon>
        <taxon>Cymbomonas</taxon>
    </lineage>
</organism>
<evidence type="ECO:0000313" key="7">
    <source>
        <dbReference type="Proteomes" id="UP001190700"/>
    </source>
</evidence>
<evidence type="ECO:0000256" key="3">
    <source>
        <dbReference type="SAM" id="MobiDB-lite"/>
    </source>
</evidence>
<dbReference type="SUPFAM" id="SSF101690">
    <property type="entry name" value="PAZ domain"/>
    <property type="match status" value="1"/>
</dbReference>
<dbReference type="Pfam" id="PF02170">
    <property type="entry name" value="PAZ"/>
    <property type="match status" value="1"/>
</dbReference>
<dbReference type="PROSITE" id="PS50822">
    <property type="entry name" value="PIWI"/>
    <property type="match status" value="1"/>
</dbReference>
<dbReference type="Gene3D" id="3.40.50.2300">
    <property type="match status" value="1"/>
</dbReference>
<dbReference type="InterPro" id="IPR036397">
    <property type="entry name" value="RNaseH_sf"/>
</dbReference>
<keyword evidence="7" id="KW-1185">Reference proteome</keyword>
<dbReference type="Pfam" id="PF16486">
    <property type="entry name" value="ArgoN"/>
    <property type="match status" value="1"/>
</dbReference>
<dbReference type="InterPro" id="IPR003100">
    <property type="entry name" value="PAZ_dom"/>
</dbReference>
<feature type="region of interest" description="Disordered" evidence="3">
    <location>
        <begin position="39"/>
        <end position="102"/>
    </location>
</feature>
<name>A0AAE0LE69_9CHLO</name>
<dbReference type="Gene3D" id="2.170.260.10">
    <property type="entry name" value="paz domain"/>
    <property type="match status" value="1"/>
</dbReference>
<gene>
    <name evidence="6" type="ORF">CYMTET_10269</name>
</gene>
<evidence type="ECO:0000259" key="4">
    <source>
        <dbReference type="PROSITE" id="PS50821"/>
    </source>
</evidence>
<dbReference type="CDD" id="cd02846">
    <property type="entry name" value="PAZ_argonaute_like"/>
    <property type="match status" value="1"/>
</dbReference>
<dbReference type="AlphaFoldDB" id="A0AAE0LE69"/>
<dbReference type="PROSITE" id="PS50821">
    <property type="entry name" value="PAZ"/>
    <property type="match status" value="1"/>
</dbReference>
<reference evidence="6 7" key="1">
    <citation type="journal article" date="2015" name="Genome Biol. Evol.">
        <title>Comparative Genomics of a Bacterivorous Green Alga Reveals Evolutionary Causalities and Consequences of Phago-Mixotrophic Mode of Nutrition.</title>
        <authorList>
            <person name="Burns J.A."/>
            <person name="Paasch A."/>
            <person name="Narechania A."/>
            <person name="Kim E."/>
        </authorList>
    </citation>
    <scope>NUCLEOTIDE SEQUENCE [LARGE SCALE GENOMIC DNA]</scope>
    <source>
        <strain evidence="6 7">PLY_AMNH</strain>
    </source>
</reference>
<dbReference type="SMART" id="SM00950">
    <property type="entry name" value="Piwi"/>
    <property type="match status" value="1"/>
</dbReference>
<dbReference type="InterPro" id="IPR036085">
    <property type="entry name" value="PAZ_dom_sf"/>
</dbReference>
<dbReference type="InterPro" id="IPR003165">
    <property type="entry name" value="Piwi"/>
</dbReference>
<accession>A0AAE0LE69</accession>
<dbReference type="GO" id="GO:0031047">
    <property type="term" value="P:regulatory ncRNA-mediated gene silencing"/>
    <property type="evidence" value="ECO:0007669"/>
    <property type="project" value="UniProtKB-KW"/>
</dbReference>
<dbReference type="EMBL" id="LGRX02003603">
    <property type="protein sequence ID" value="KAK3281973.1"/>
    <property type="molecule type" value="Genomic_DNA"/>
</dbReference>
<dbReference type="Pfam" id="PF08699">
    <property type="entry name" value="ArgoL1"/>
    <property type="match status" value="1"/>
</dbReference>
<evidence type="ECO:0000259" key="5">
    <source>
        <dbReference type="PROSITE" id="PS50822"/>
    </source>
</evidence>
<feature type="compositionally biased region" description="Basic and acidic residues" evidence="3">
    <location>
        <begin position="694"/>
        <end position="708"/>
    </location>
</feature>
<dbReference type="GO" id="GO:0003723">
    <property type="term" value="F:RNA binding"/>
    <property type="evidence" value="ECO:0007669"/>
    <property type="project" value="InterPro"/>
</dbReference>
<dbReference type="InterPro" id="IPR012337">
    <property type="entry name" value="RNaseH-like_sf"/>
</dbReference>
<dbReference type="CDD" id="cd04657">
    <property type="entry name" value="Piwi_ago-like"/>
    <property type="match status" value="1"/>
</dbReference>
<feature type="domain" description="PAZ" evidence="4">
    <location>
        <begin position="355"/>
        <end position="466"/>
    </location>
</feature>
<comment type="similarity">
    <text evidence="1">Belongs to the argonaute family. Ago subfamily.</text>
</comment>
<dbReference type="Proteomes" id="UP001190700">
    <property type="component" value="Unassembled WGS sequence"/>
</dbReference>
<proteinExistence type="inferred from homology"/>
<protein>
    <submittedName>
        <fullName evidence="6">Protein argonaute-3</fullName>
    </submittedName>
</protein>